<evidence type="ECO:0000256" key="3">
    <source>
        <dbReference type="ARBA" id="ARBA00022840"/>
    </source>
</evidence>
<dbReference type="InterPro" id="IPR032823">
    <property type="entry name" value="BCA_ABC_TP_C"/>
</dbReference>
<dbReference type="KEGG" id="sfu:Sfum_2143"/>
<dbReference type="eggNOG" id="COG0411">
    <property type="taxonomic scope" value="Bacteria"/>
</dbReference>
<dbReference type="InterPro" id="IPR051120">
    <property type="entry name" value="ABC_AA/LPS_Transport"/>
</dbReference>
<dbReference type="Proteomes" id="UP000001784">
    <property type="component" value="Chromosome"/>
</dbReference>
<reference evidence="5 6" key="1">
    <citation type="submission" date="2006-10" db="EMBL/GenBank/DDBJ databases">
        <title>Complete sequence of Syntrophobacter fumaroxidans MPOB.</title>
        <authorList>
            <consortium name="US DOE Joint Genome Institute"/>
            <person name="Copeland A."/>
            <person name="Lucas S."/>
            <person name="Lapidus A."/>
            <person name="Barry K."/>
            <person name="Detter J.C."/>
            <person name="Glavina del Rio T."/>
            <person name="Hammon N."/>
            <person name="Israni S."/>
            <person name="Pitluck S."/>
            <person name="Goltsman E.G."/>
            <person name="Martinez M."/>
            <person name="Schmutz J."/>
            <person name="Larimer F."/>
            <person name="Land M."/>
            <person name="Hauser L."/>
            <person name="Kyrpides N."/>
            <person name="Kim E."/>
            <person name="Boone D.R."/>
            <person name="Brockman F."/>
            <person name="Culley D."/>
            <person name="Ferry J."/>
            <person name="Gunsalus R."/>
            <person name="McInerney M.J."/>
            <person name="Morrison M."/>
            <person name="Plugge C."/>
            <person name="Rohlin L."/>
            <person name="Scholten J."/>
            <person name="Sieber J."/>
            <person name="Stams A.J.M."/>
            <person name="Worm P."/>
            <person name="Henstra A.M."/>
            <person name="Richardson P."/>
        </authorList>
    </citation>
    <scope>NUCLEOTIDE SEQUENCE [LARGE SCALE GENOMIC DNA]</scope>
    <source>
        <strain evidence="6">DSM 10017 / MPOB</strain>
    </source>
</reference>
<dbReference type="InterPro" id="IPR027417">
    <property type="entry name" value="P-loop_NTPase"/>
</dbReference>
<dbReference type="SUPFAM" id="SSF52540">
    <property type="entry name" value="P-loop containing nucleoside triphosphate hydrolases"/>
    <property type="match status" value="1"/>
</dbReference>
<keyword evidence="6" id="KW-1185">Reference proteome</keyword>
<gene>
    <name evidence="5" type="ordered locus">Sfum_2143</name>
</gene>
<dbReference type="AlphaFoldDB" id="A0LK73"/>
<dbReference type="GO" id="GO:1903805">
    <property type="term" value="P:L-valine import across plasma membrane"/>
    <property type="evidence" value="ECO:0007669"/>
    <property type="project" value="TreeGrafter"/>
</dbReference>
<feature type="domain" description="ABC transporter" evidence="4">
    <location>
        <begin position="4"/>
        <end position="240"/>
    </location>
</feature>
<dbReference type="GO" id="GO:0005524">
    <property type="term" value="F:ATP binding"/>
    <property type="evidence" value="ECO:0007669"/>
    <property type="project" value="UniProtKB-KW"/>
</dbReference>
<dbReference type="InterPro" id="IPR003593">
    <property type="entry name" value="AAA+_ATPase"/>
</dbReference>
<dbReference type="PANTHER" id="PTHR45772">
    <property type="entry name" value="CONSERVED COMPONENT OF ABC TRANSPORTER FOR NATURAL AMINO ACIDS-RELATED"/>
    <property type="match status" value="1"/>
</dbReference>
<dbReference type="InParanoid" id="A0LK73"/>
<dbReference type="GO" id="GO:0015192">
    <property type="term" value="F:L-phenylalanine transmembrane transporter activity"/>
    <property type="evidence" value="ECO:0007669"/>
    <property type="project" value="TreeGrafter"/>
</dbReference>
<evidence type="ECO:0000259" key="4">
    <source>
        <dbReference type="PROSITE" id="PS50893"/>
    </source>
</evidence>
<dbReference type="GO" id="GO:0005886">
    <property type="term" value="C:plasma membrane"/>
    <property type="evidence" value="ECO:0007669"/>
    <property type="project" value="TreeGrafter"/>
</dbReference>
<evidence type="ECO:0000313" key="5">
    <source>
        <dbReference type="EMBL" id="ABK17825.1"/>
    </source>
</evidence>
<dbReference type="InterPro" id="IPR003439">
    <property type="entry name" value="ABC_transporter-like_ATP-bd"/>
</dbReference>
<dbReference type="OrthoDB" id="5405085at2"/>
<dbReference type="GO" id="GO:0042941">
    <property type="term" value="P:D-alanine transmembrane transport"/>
    <property type="evidence" value="ECO:0007669"/>
    <property type="project" value="TreeGrafter"/>
</dbReference>
<dbReference type="HOGENOM" id="CLU_000604_1_2_7"/>
<keyword evidence="2" id="KW-0547">Nucleotide-binding</keyword>
<dbReference type="SMART" id="SM00382">
    <property type="entry name" value="AAA"/>
    <property type="match status" value="1"/>
</dbReference>
<keyword evidence="1" id="KW-0813">Transport</keyword>
<evidence type="ECO:0000256" key="1">
    <source>
        <dbReference type="ARBA" id="ARBA00022448"/>
    </source>
</evidence>
<dbReference type="PROSITE" id="PS50893">
    <property type="entry name" value="ABC_TRANSPORTER_2"/>
    <property type="match status" value="1"/>
</dbReference>
<dbReference type="Pfam" id="PF12399">
    <property type="entry name" value="BCA_ABC_TP_C"/>
    <property type="match status" value="1"/>
</dbReference>
<dbReference type="GO" id="GO:0015808">
    <property type="term" value="P:L-alanine transport"/>
    <property type="evidence" value="ECO:0007669"/>
    <property type="project" value="TreeGrafter"/>
</dbReference>
<name>A0LK73_SYNFM</name>
<dbReference type="GO" id="GO:1903806">
    <property type="term" value="P:L-isoleucine import across plasma membrane"/>
    <property type="evidence" value="ECO:0007669"/>
    <property type="project" value="TreeGrafter"/>
</dbReference>
<keyword evidence="3" id="KW-0067">ATP-binding</keyword>
<evidence type="ECO:0000256" key="2">
    <source>
        <dbReference type="ARBA" id="ARBA00022741"/>
    </source>
</evidence>
<dbReference type="EMBL" id="CP000478">
    <property type="protein sequence ID" value="ABK17825.1"/>
    <property type="molecule type" value="Genomic_DNA"/>
</dbReference>
<dbReference type="Gene3D" id="3.40.50.300">
    <property type="entry name" value="P-loop containing nucleotide triphosphate hydrolases"/>
    <property type="match status" value="1"/>
</dbReference>
<dbReference type="Pfam" id="PF00005">
    <property type="entry name" value="ABC_tran"/>
    <property type="match status" value="1"/>
</dbReference>
<dbReference type="RefSeq" id="WP_011698994.1">
    <property type="nucleotide sequence ID" value="NC_008554.1"/>
</dbReference>
<dbReference type="GO" id="GO:0016887">
    <property type="term" value="F:ATP hydrolysis activity"/>
    <property type="evidence" value="ECO:0007669"/>
    <property type="project" value="InterPro"/>
</dbReference>
<organism evidence="5 6">
    <name type="scientific">Syntrophobacter fumaroxidans (strain DSM 10017 / MPOB)</name>
    <dbReference type="NCBI Taxonomy" id="335543"/>
    <lineage>
        <taxon>Bacteria</taxon>
        <taxon>Pseudomonadati</taxon>
        <taxon>Thermodesulfobacteriota</taxon>
        <taxon>Syntrophobacteria</taxon>
        <taxon>Syntrophobacterales</taxon>
        <taxon>Syntrophobacteraceae</taxon>
        <taxon>Syntrophobacter</taxon>
    </lineage>
</organism>
<dbReference type="CDD" id="cd03219">
    <property type="entry name" value="ABC_Mj1267_LivG_branched"/>
    <property type="match status" value="1"/>
</dbReference>
<dbReference type="PANTHER" id="PTHR45772:SF7">
    <property type="entry name" value="AMINO ACID ABC TRANSPORTER ATP-BINDING PROTEIN"/>
    <property type="match status" value="1"/>
</dbReference>
<protein>
    <submittedName>
        <fullName evidence="5">ABC transporter related</fullName>
    </submittedName>
</protein>
<dbReference type="GO" id="GO:0015188">
    <property type="term" value="F:L-isoleucine transmembrane transporter activity"/>
    <property type="evidence" value="ECO:0007669"/>
    <property type="project" value="TreeGrafter"/>
</dbReference>
<accession>A0LK73</accession>
<proteinExistence type="predicted"/>
<evidence type="ECO:0000313" key="6">
    <source>
        <dbReference type="Proteomes" id="UP000001784"/>
    </source>
</evidence>
<dbReference type="STRING" id="335543.Sfum_2143"/>
<dbReference type="GO" id="GO:0005304">
    <property type="term" value="F:L-valine transmembrane transporter activity"/>
    <property type="evidence" value="ECO:0007669"/>
    <property type="project" value="TreeGrafter"/>
</dbReference>
<sequence>MTLLEGKAISVSFGGVQALSAVDLSVHEGDVLDLIGPNGAGKTTLLNAISGLCPARSETLKFNGTEISRLKPHRRAKLGIARTFQVVKPFDRLTVVENVAVGAMFSGHKIPTRSRVIERARVALEQVGIASKADLFPRQLTLSERQQLELARALAMEPALLLLDEVMAGLNHAEIEKTMALIQHINKNLGITIVVVEHVMKAIMNVCNRIVVLHFGKKIAEGTPARIVESPEVIQAYLGKRFADRQRRDQAQRAAQP</sequence>